<dbReference type="Pfam" id="PF13489">
    <property type="entry name" value="Methyltransf_23"/>
    <property type="match status" value="1"/>
</dbReference>
<protein>
    <submittedName>
        <fullName evidence="2">61555413-0c54-4e88-8bdb-4a4099b1e206</fullName>
    </submittedName>
</protein>
<gene>
    <name evidence="2" type="ORF">TT172_LOCUS4183</name>
</gene>
<dbReference type="SUPFAM" id="SSF53335">
    <property type="entry name" value="S-adenosyl-L-methionine-dependent methyltransferases"/>
    <property type="match status" value="1"/>
</dbReference>
<dbReference type="AlphaFoldDB" id="A0A3S4EXJ3"/>
<proteinExistence type="inferred from homology"/>
<reference evidence="2 3" key="1">
    <citation type="submission" date="2018-04" db="EMBL/GenBank/DDBJ databases">
        <authorList>
            <person name="Huttner S."/>
            <person name="Dainat J."/>
        </authorList>
    </citation>
    <scope>NUCLEOTIDE SEQUENCE [LARGE SCALE GENOMIC DNA]</scope>
</reference>
<evidence type="ECO:0000313" key="2">
    <source>
        <dbReference type="EMBL" id="SPQ21764.1"/>
    </source>
</evidence>
<organism evidence="2 3">
    <name type="scientific">Thermothielavioides terrestris</name>
    <dbReference type="NCBI Taxonomy" id="2587410"/>
    <lineage>
        <taxon>Eukaryota</taxon>
        <taxon>Fungi</taxon>
        <taxon>Dikarya</taxon>
        <taxon>Ascomycota</taxon>
        <taxon>Pezizomycotina</taxon>
        <taxon>Sordariomycetes</taxon>
        <taxon>Sordariomycetidae</taxon>
        <taxon>Sordariales</taxon>
        <taxon>Chaetomiaceae</taxon>
        <taxon>Thermothielavioides</taxon>
    </lineage>
</organism>
<evidence type="ECO:0000256" key="1">
    <source>
        <dbReference type="ARBA" id="ARBA00038158"/>
    </source>
</evidence>
<dbReference type="Gene3D" id="3.40.50.150">
    <property type="entry name" value="Vaccinia Virus protein VP39"/>
    <property type="match status" value="1"/>
</dbReference>
<sequence>MTELAEPHIEVDTANDHDSVISDDISAFTTSITSSILDYPVENGRRYHAFRAGVYCLPNDELEQDRLDLSHALMTKGIGNKLFLAPIDTDKMHRVLDIGTGTGIWSMAMGDEYPNAQILGNDLSAIQPPWVPPNVKFEIDDVECPWVYEAPFDFIFCRYMAACIKDWPTLVRSVHDNLTPGGWAEFQDFDLQYYSEDGSLKEGSHTLTWINTLLEAARKTGREPSPGPRLEGWVRDAGFTNVTHQRFRFPIGPWAKDPHLKEVGLYNIQQVLSGLEAFSLRLFCHVLGWPKDEVLVLLSKVRNELKNPNLHAQFDFHVVYGQKKQAE</sequence>
<dbReference type="Proteomes" id="UP000289323">
    <property type="component" value="Unassembled WGS sequence"/>
</dbReference>
<comment type="similarity">
    <text evidence="1">Belongs to the methyltransferase superfamily. LaeA methyltransferase family.</text>
</comment>
<dbReference type="PANTHER" id="PTHR43591">
    <property type="entry name" value="METHYLTRANSFERASE"/>
    <property type="match status" value="1"/>
</dbReference>
<dbReference type="InterPro" id="IPR029063">
    <property type="entry name" value="SAM-dependent_MTases_sf"/>
</dbReference>
<dbReference type="PANTHER" id="PTHR43591:SF10">
    <property type="entry name" value="ABC TRANSMEMBRANE TYPE-1 DOMAIN-CONTAINING PROTEIN-RELATED"/>
    <property type="match status" value="1"/>
</dbReference>
<name>A0A3S4EXJ3_9PEZI</name>
<dbReference type="GO" id="GO:0008168">
    <property type="term" value="F:methyltransferase activity"/>
    <property type="evidence" value="ECO:0007669"/>
    <property type="project" value="TreeGrafter"/>
</dbReference>
<evidence type="ECO:0000313" key="3">
    <source>
        <dbReference type="Proteomes" id="UP000289323"/>
    </source>
</evidence>
<dbReference type="EMBL" id="OUUZ01000008">
    <property type="protein sequence ID" value="SPQ21764.1"/>
    <property type="molecule type" value="Genomic_DNA"/>
</dbReference>
<dbReference type="CDD" id="cd02440">
    <property type="entry name" value="AdoMet_MTases"/>
    <property type="match status" value="1"/>
</dbReference>
<accession>A0A3S4EXJ3</accession>